<proteinExistence type="predicted"/>
<dbReference type="EMBL" id="LFZO01000644">
    <property type="protein sequence ID" value="KXT01774.1"/>
    <property type="molecule type" value="Genomic_DNA"/>
</dbReference>
<dbReference type="Proteomes" id="UP000073492">
    <property type="component" value="Unassembled WGS sequence"/>
</dbReference>
<protein>
    <submittedName>
        <fullName evidence="3">Uncharacterized protein</fullName>
    </submittedName>
</protein>
<feature type="signal peptide" evidence="2">
    <location>
        <begin position="1"/>
        <end position="19"/>
    </location>
</feature>
<evidence type="ECO:0000256" key="1">
    <source>
        <dbReference type="SAM" id="MobiDB-lite"/>
    </source>
</evidence>
<organism evidence="3 4">
    <name type="scientific">Pseudocercospora musae</name>
    <dbReference type="NCBI Taxonomy" id="113226"/>
    <lineage>
        <taxon>Eukaryota</taxon>
        <taxon>Fungi</taxon>
        <taxon>Dikarya</taxon>
        <taxon>Ascomycota</taxon>
        <taxon>Pezizomycotina</taxon>
        <taxon>Dothideomycetes</taxon>
        <taxon>Dothideomycetidae</taxon>
        <taxon>Mycosphaerellales</taxon>
        <taxon>Mycosphaerellaceae</taxon>
        <taxon>Pseudocercospora</taxon>
    </lineage>
</organism>
<comment type="caution">
    <text evidence="3">The sequence shown here is derived from an EMBL/GenBank/DDBJ whole genome shotgun (WGS) entry which is preliminary data.</text>
</comment>
<evidence type="ECO:0000313" key="4">
    <source>
        <dbReference type="Proteomes" id="UP000073492"/>
    </source>
</evidence>
<evidence type="ECO:0000256" key="2">
    <source>
        <dbReference type="SAM" id="SignalP"/>
    </source>
</evidence>
<sequence length="92" mass="10094">MVLSIAVSFFATFTAILEARKARHSAKQQLEEERQRQEAVLKKAEQHDYNISNADLPSGFEIIDAEDGPRGRSAAPPFNHGAIAASATRPVF</sequence>
<gene>
    <name evidence="3" type="ORF">AC579_6368</name>
</gene>
<feature type="chain" id="PRO_5007296996" evidence="2">
    <location>
        <begin position="20"/>
        <end position="92"/>
    </location>
</feature>
<feature type="region of interest" description="Disordered" evidence="1">
    <location>
        <begin position="24"/>
        <end position="44"/>
    </location>
</feature>
<keyword evidence="2" id="KW-0732">Signal</keyword>
<name>A0A139HH17_9PEZI</name>
<reference evidence="3 4" key="1">
    <citation type="submission" date="2015-07" db="EMBL/GenBank/DDBJ databases">
        <title>Comparative genomics of the Sigatoka disease complex on banana suggests a link between parallel evolutionary changes in Pseudocercospora fijiensis and Pseudocercospora eumusae and increased virulence on the banana host.</title>
        <authorList>
            <person name="Chang T.-C."/>
            <person name="Salvucci A."/>
            <person name="Crous P.W."/>
            <person name="Stergiopoulos I."/>
        </authorList>
    </citation>
    <scope>NUCLEOTIDE SEQUENCE [LARGE SCALE GENOMIC DNA]</scope>
    <source>
        <strain evidence="3 4">CBS 116634</strain>
    </source>
</reference>
<feature type="compositionally biased region" description="Basic and acidic residues" evidence="1">
    <location>
        <begin position="29"/>
        <end position="44"/>
    </location>
</feature>
<accession>A0A139HH17</accession>
<evidence type="ECO:0000313" key="3">
    <source>
        <dbReference type="EMBL" id="KXT01774.1"/>
    </source>
</evidence>
<dbReference type="AlphaFoldDB" id="A0A139HH17"/>
<keyword evidence="4" id="KW-1185">Reference proteome</keyword>